<feature type="transmembrane region" description="Helical" evidence="1">
    <location>
        <begin position="21"/>
        <end position="46"/>
    </location>
</feature>
<evidence type="ECO:0000313" key="2">
    <source>
        <dbReference type="EMBL" id="MSS63202.1"/>
    </source>
</evidence>
<comment type="caution">
    <text evidence="2">The sequence shown here is derived from an EMBL/GenBank/DDBJ whole genome shotgun (WGS) entry which is preliminary data.</text>
</comment>
<keyword evidence="1" id="KW-1133">Transmembrane helix</keyword>
<evidence type="ECO:0000313" key="3">
    <source>
        <dbReference type="Proteomes" id="UP000482209"/>
    </source>
</evidence>
<protein>
    <recommendedName>
        <fullName evidence="4">Pilus assembly protein</fullName>
    </recommendedName>
</protein>
<dbReference type="AlphaFoldDB" id="A0A6L5XWT0"/>
<accession>A0A6L5XWT0</accession>
<evidence type="ECO:0000256" key="1">
    <source>
        <dbReference type="SAM" id="Phobius"/>
    </source>
</evidence>
<proteinExistence type="predicted"/>
<gene>
    <name evidence="2" type="ORF">FYJ58_04825</name>
</gene>
<sequence>MSLFILALERRKTMRTKDYRGSMTVEASFVLPIFFFAIMFFIYFFLILSVQTIVGESLLQTGRFLSKYGTVREINKPTLQVEFQKNLSLNSLNSSCIKGGRLGIRLICERSGIKEEEIVISAVYKIRIPVFVFKVSSISAKQTLKTRLFIGKNMKNNSGDGVETEKEKNDVIVYITETGGVYHKNKNCSHLKLSIKPILFDAIEQARNIEGGKYKSCERCGKRQKKQDIVFIALDGDRYHTSLQCSGLKRTIIGISLQKVKDWNCCKRCG</sequence>
<reference evidence="2 3" key="1">
    <citation type="submission" date="2019-08" db="EMBL/GenBank/DDBJ databases">
        <title>In-depth cultivation of the pig gut microbiome towards novel bacterial diversity and tailored functional studies.</title>
        <authorList>
            <person name="Wylensek D."/>
            <person name="Hitch T.C.A."/>
            <person name="Clavel T."/>
        </authorList>
    </citation>
    <scope>NUCLEOTIDE SEQUENCE [LARGE SCALE GENOMIC DNA]</scope>
    <source>
        <strain evidence="2 3">WCA-693-APC-MOT-I</strain>
    </source>
</reference>
<keyword evidence="1" id="KW-0812">Transmembrane</keyword>
<organism evidence="2 3">
    <name type="scientific">Velocimicrobium porci</name>
    <dbReference type="NCBI Taxonomy" id="2606634"/>
    <lineage>
        <taxon>Bacteria</taxon>
        <taxon>Bacillati</taxon>
        <taxon>Bacillota</taxon>
        <taxon>Clostridia</taxon>
        <taxon>Lachnospirales</taxon>
        <taxon>Lachnospiraceae</taxon>
        <taxon>Velocimicrobium</taxon>
    </lineage>
</organism>
<name>A0A6L5XWT0_9FIRM</name>
<keyword evidence="1" id="KW-0472">Membrane</keyword>
<dbReference type="EMBL" id="VUMT01000005">
    <property type="protein sequence ID" value="MSS63202.1"/>
    <property type="molecule type" value="Genomic_DNA"/>
</dbReference>
<dbReference type="Proteomes" id="UP000482209">
    <property type="component" value="Unassembled WGS sequence"/>
</dbReference>
<evidence type="ECO:0008006" key="4">
    <source>
        <dbReference type="Google" id="ProtNLM"/>
    </source>
</evidence>
<keyword evidence="3" id="KW-1185">Reference proteome</keyword>